<dbReference type="Proteomes" id="UP000051966">
    <property type="component" value="Unassembled WGS sequence"/>
</dbReference>
<dbReference type="OrthoDB" id="2151413at2"/>
<reference evidence="4 6" key="2">
    <citation type="journal article" date="2015" name="Genome Announc.">
        <title>Expanding the biotechnology potential of lactobacilli through comparative genomics of 213 strains and associated genera.</title>
        <authorList>
            <person name="Sun Z."/>
            <person name="Harris H.M."/>
            <person name="McCann A."/>
            <person name="Guo C."/>
            <person name="Argimon S."/>
            <person name="Zhang W."/>
            <person name="Yang X."/>
            <person name="Jeffery I.B."/>
            <person name="Cooney J.C."/>
            <person name="Kagawa T.F."/>
            <person name="Liu W."/>
            <person name="Song Y."/>
            <person name="Salvetti E."/>
            <person name="Wrobel A."/>
            <person name="Rasinkangas P."/>
            <person name="Parkhill J."/>
            <person name="Rea M.C."/>
            <person name="O'Sullivan O."/>
            <person name="Ritari J."/>
            <person name="Douillard F.P."/>
            <person name="Paul Ross R."/>
            <person name="Yang R."/>
            <person name="Briner A.E."/>
            <person name="Felis G.E."/>
            <person name="de Vos W.M."/>
            <person name="Barrangou R."/>
            <person name="Klaenhammer T.R."/>
            <person name="Caufield P.W."/>
            <person name="Cui Y."/>
            <person name="Zhang H."/>
            <person name="O'Toole P.W."/>
        </authorList>
    </citation>
    <scope>NUCLEOTIDE SEQUENCE [LARGE SCALE GENOMIC DNA]</scope>
    <source>
        <strain evidence="4 6">DSM 18382</strain>
    </source>
</reference>
<dbReference type="GO" id="GO:0003796">
    <property type="term" value="F:lysozyme activity"/>
    <property type="evidence" value="ECO:0007669"/>
    <property type="project" value="InterPro"/>
</dbReference>
<keyword evidence="6" id="KW-1185">Reference proteome</keyword>
<dbReference type="PROSITE" id="PS51904">
    <property type="entry name" value="GLYCOSYL_HYDROL_F25_2"/>
    <property type="match status" value="1"/>
</dbReference>
<protein>
    <submittedName>
        <fullName evidence="4">Lysozyme M1 (1,4-beta-N-acetylmuramidase)</fullName>
    </submittedName>
    <submittedName>
        <fullName evidence="3">Lyzozyme M1</fullName>
    </submittedName>
</protein>
<accession>X0PHB2</accession>
<dbReference type="InterPro" id="IPR002053">
    <property type="entry name" value="Glyco_hydro_25"/>
</dbReference>
<dbReference type="Gene3D" id="3.20.20.80">
    <property type="entry name" value="Glycosidases"/>
    <property type="match status" value="1"/>
</dbReference>
<keyword evidence="2" id="KW-0472">Membrane</keyword>
<feature type="transmembrane region" description="Helical" evidence="2">
    <location>
        <begin position="23"/>
        <end position="43"/>
    </location>
</feature>
<dbReference type="Proteomes" id="UP000019488">
    <property type="component" value="Unassembled WGS sequence"/>
</dbReference>
<dbReference type="SUPFAM" id="SSF51445">
    <property type="entry name" value="(Trans)glycosidases"/>
    <property type="match status" value="1"/>
</dbReference>
<dbReference type="PATRIC" id="fig|1423743.5.peg.2619"/>
<proteinExistence type="inferred from homology"/>
<sequence length="253" mass="29727">MRRRDIQPIYAETYRRRKRTRKVIFGIFLLFLLLVTLFSIWRWHAKQELKKYPIRGVSIDQSNGYIDFESLKNNGVKFVYLKATQGATYADDNFLSNFQRSQGSQLPVGVYHYFSFSSSPKAQFKNFVRQVATNTGSLPICILVQYYGNYDEGTVHWSAARKHIRKLMTAIRTYYKRPVIISTSHTIMQHLKLQATERTQFWLTDAQLGKPNGDATFMLVTPKQHFTLDRQVIFLPMSVFNGSRRQWARYLEN</sequence>
<evidence type="ECO:0000313" key="6">
    <source>
        <dbReference type="Proteomes" id="UP000051966"/>
    </source>
</evidence>
<comment type="caution">
    <text evidence="3">The sequence shown here is derived from an EMBL/GenBank/DDBJ whole genome shotgun (WGS) entry which is preliminary data.</text>
</comment>
<dbReference type="RefSeq" id="WP_035179141.1">
    <property type="nucleotide sequence ID" value="NZ_AZFY01000045.1"/>
</dbReference>
<evidence type="ECO:0000256" key="1">
    <source>
        <dbReference type="ARBA" id="ARBA00010646"/>
    </source>
</evidence>
<organism evidence="3 5">
    <name type="scientific">Lentilactobacillus farraginis DSM 18382 = JCM 14108</name>
    <dbReference type="NCBI Taxonomy" id="1423743"/>
    <lineage>
        <taxon>Bacteria</taxon>
        <taxon>Bacillati</taxon>
        <taxon>Bacillota</taxon>
        <taxon>Bacilli</taxon>
        <taxon>Lactobacillales</taxon>
        <taxon>Lactobacillaceae</taxon>
        <taxon>Lentilactobacillus</taxon>
    </lineage>
</organism>
<dbReference type="PANTHER" id="PTHR34135">
    <property type="entry name" value="LYSOZYME"/>
    <property type="match status" value="1"/>
</dbReference>
<dbReference type="STRING" id="1423743.FD41_GL002552"/>
<evidence type="ECO:0000313" key="5">
    <source>
        <dbReference type="Proteomes" id="UP000019488"/>
    </source>
</evidence>
<keyword evidence="2" id="KW-1133">Transmembrane helix</keyword>
<dbReference type="Pfam" id="PF01183">
    <property type="entry name" value="Glyco_hydro_25"/>
    <property type="match status" value="1"/>
</dbReference>
<gene>
    <name evidence="4" type="ORF">FD41_GL002552</name>
    <name evidence="3" type="ORF">JCM14108_1389</name>
</gene>
<dbReference type="GO" id="GO:0016052">
    <property type="term" value="P:carbohydrate catabolic process"/>
    <property type="evidence" value="ECO:0007669"/>
    <property type="project" value="TreeGrafter"/>
</dbReference>
<dbReference type="EMBL" id="AZFY01000045">
    <property type="protein sequence ID" value="KRM09493.1"/>
    <property type="molecule type" value="Genomic_DNA"/>
</dbReference>
<reference evidence="3" key="1">
    <citation type="journal article" date="2014" name="Genome Announc.">
        <title>Draft Genome Sequences of Two Lactobacillus Strains, L. farraginis JCM 14108T and L. composti JCM 14202T, Isolated from Compost of Distilled Shochu Residue.</title>
        <authorList>
            <person name="Yuki M."/>
            <person name="Oshima K."/>
            <person name="Suda W."/>
            <person name="Kitahara M."/>
            <person name="Kitamura K."/>
            <person name="Iida T."/>
            <person name="Hattori M."/>
            <person name="Ohkuma M."/>
        </authorList>
    </citation>
    <scope>NUCLEOTIDE SEQUENCE [LARGE SCALE GENOMIC DNA]</scope>
    <source>
        <strain evidence="3">JCM 14108</strain>
    </source>
</reference>
<name>X0PHB2_9LACO</name>
<evidence type="ECO:0000256" key="2">
    <source>
        <dbReference type="SAM" id="Phobius"/>
    </source>
</evidence>
<comment type="similarity">
    <text evidence="1">Belongs to the glycosyl hydrolase 25 family.</text>
</comment>
<dbReference type="GO" id="GO:0016998">
    <property type="term" value="P:cell wall macromolecule catabolic process"/>
    <property type="evidence" value="ECO:0007669"/>
    <property type="project" value="InterPro"/>
</dbReference>
<dbReference type="EMBL" id="BAKI01000011">
    <property type="protein sequence ID" value="GAF36422.1"/>
    <property type="molecule type" value="Genomic_DNA"/>
</dbReference>
<dbReference type="InterPro" id="IPR017853">
    <property type="entry name" value="GH"/>
</dbReference>
<evidence type="ECO:0000313" key="4">
    <source>
        <dbReference type="EMBL" id="KRM09493.1"/>
    </source>
</evidence>
<dbReference type="GO" id="GO:0009253">
    <property type="term" value="P:peptidoglycan catabolic process"/>
    <property type="evidence" value="ECO:0007669"/>
    <property type="project" value="InterPro"/>
</dbReference>
<dbReference type="PANTHER" id="PTHR34135:SF2">
    <property type="entry name" value="LYSOZYME"/>
    <property type="match status" value="1"/>
</dbReference>
<evidence type="ECO:0000313" key="3">
    <source>
        <dbReference type="EMBL" id="GAF36422.1"/>
    </source>
</evidence>
<dbReference type="AlphaFoldDB" id="X0PHB2"/>
<keyword evidence="2" id="KW-0812">Transmembrane</keyword>